<feature type="domain" description="Acyl-CoA dehydrogenase/oxidase N-terminal" evidence="3">
    <location>
        <begin position="25"/>
        <end position="97"/>
    </location>
</feature>
<accession>A0ABW0FBQ0</accession>
<evidence type="ECO:0000259" key="4">
    <source>
        <dbReference type="Pfam" id="PF08028"/>
    </source>
</evidence>
<evidence type="ECO:0000313" key="6">
    <source>
        <dbReference type="Proteomes" id="UP001595937"/>
    </source>
</evidence>
<dbReference type="EC" id="1.-.-.-" evidence="5"/>
<keyword evidence="1 5" id="KW-0560">Oxidoreductase</keyword>
<dbReference type="SUPFAM" id="SSF56645">
    <property type="entry name" value="Acyl-CoA dehydrogenase NM domain-like"/>
    <property type="match status" value="1"/>
</dbReference>
<feature type="domain" description="Acyl-CoA dehydrogenase C-terminal" evidence="4">
    <location>
        <begin position="246"/>
        <end position="379"/>
    </location>
</feature>
<evidence type="ECO:0000259" key="3">
    <source>
        <dbReference type="Pfam" id="PF02771"/>
    </source>
</evidence>
<dbReference type="RefSeq" id="WP_193116255.1">
    <property type="nucleotide sequence ID" value="NZ_BAAAIR010000046.1"/>
</dbReference>
<dbReference type="Proteomes" id="UP001595937">
    <property type="component" value="Unassembled WGS sequence"/>
</dbReference>
<dbReference type="InterPro" id="IPR009100">
    <property type="entry name" value="AcylCoA_DH/oxidase_NM_dom_sf"/>
</dbReference>
<evidence type="ECO:0000256" key="1">
    <source>
        <dbReference type="ARBA" id="ARBA00023002"/>
    </source>
</evidence>
<dbReference type="InterPro" id="IPR013786">
    <property type="entry name" value="AcylCoA_DH/ox_N"/>
</dbReference>
<reference evidence="6" key="1">
    <citation type="journal article" date="2019" name="Int. J. Syst. Evol. Microbiol.">
        <title>The Global Catalogue of Microorganisms (GCM) 10K type strain sequencing project: providing services to taxonomists for standard genome sequencing and annotation.</title>
        <authorList>
            <consortium name="The Broad Institute Genomics Platform"/>
            <consortium name="The Broad Institute Genome Sequencing Center for Infectious Disease"/>
            <person name="Wu L."/>
            <person name="Ma J."/>
        </authorList>
    </citation>
    <scope>NUCLEOTIDE SEQUENCE [LARGE SCALE GENOMIC DNA]</scope>
    <source>
        <strain evidence="6">CGMCC 1.16455</strain>
    </source>
</reference>
<comment type="caution">
    <text evidence="5">The sequence shown here is derived from an EMBL/GenBank/DDBJ whole genome shotgun (WGS) entry which is preliminary data.</text>
</comment>
<dbReference type="Gene3D" id="1.10.540.10">
    <property type="entry name" value="Acyl-CoA dehydrogenase/oxidase, N-terminal domain"/>
    <property type="match status" value="1"/>
</dbReference>
<sequence>MSAPEPATDPATILPDDLLDTFRERAVVHDRENTFPREDLADLREAGFLRLLVPWELGGLGASLLEASRIQRRLAQAAPATALSMNMHLVVTGAALHAHRLGVGPVRTILEDAAADRLFAFGISEAGNDAMLFDSGTSAETEEDGGYRLTGTKIFTSLAPVWDRMVVHGRVASASLTDPRLVFGVLERTEDVETLDDWDTHGMRASQSRTTRLHGARIEPDRILTDTPVGPNPDPFVMGIFGAFELLIASVYTGIAERAVAVGAQIAATRRNVTRDLVHADDPDIRRRLADAAIGIDGSVLQIEKVMADLDALGTGETGPGITDHGARWFLHFSGVKARSTEAAISAVDQVLRASGGSQFFRRSELERLSRDVRAGMYHPSDDESVHATYARALLGEIGATGSIGATTTMGTTDTTGATGTADAPQDR</sequence>
<dbReference type="InterPro" id="IPR037069">
    <property type="entry name" value="AcylCoA_DH/ox_N_sf"/>
</dbReference>
<dbReference type="Gene3D" id="1.20.140.10">
    <property type="entry name" value="Butyryl-CoA Dehydrogenase, subunit A, domain 3"/>
    <property type="match status" value="1"/>
</dbReference>
<feature type="region of interest" description="Disordered" evidence="2">
    <location>
        <begin position="406"/>
        <end position="428"/>
    </location>
</feature>
<evidence type="ECO:0000256" key="2">
    <source>
        <dbReference type="SAM" id="MobiDB-lite"/>
    </source>
</evidence>
<proteinExistence type="predicted"/>
<dbReference type="SUPFAM" id="SSF47203">
    <property type="entry name" value="Acyl-CoA dehydrogenase C-terminal domain-like"/>
    <property type="match status" value="1"/>
</dbReference>
<dbReference type="EMBL" id="JBHSLN010000012">
    <property type="protein sequence ID" value="MFC5296647.1"/>
    <property type="molecule type" value="Genomic_DNA"/>
</dbReference>
<gene>
    <name evidence="5" type="ORF">ACFPK8_03925</name>
</gene>
<name>A0ABW0FBQ0_9MICO</name>
<keyword evidence="6" id="KW-1185">Reference proteome</keyword>
<dbReference type="Gene3D" id="2.40.110.10">
    <property type="entry name" value="Butyryl-CoA Dehydrogenase, subunit A, domain 2"/>
    <property type="match status" value="1"/>
</dbReference>
<evidence type="ECO:0000313" key="5">
    <source>
        <dbReference type="EMBL" id="MFC5296647.1"/>
    </source>
</evidence>
<protein>
    <submittedName>
        <fullName evidence="5">Acyl-CoA dehydrogenase family protein</fullName>
        <ecNumber evidence="5">1.-.-.-</ecNumber>
    </submittedName>
</protein>
<dbReference type="PANTHER" id="PTHR43884:SF12">
    <property type="entry name" value="ISOVALERYL-COA DEHYDROGENASE, MITOCHONDRIAL-RELATED"/>
    <property type="match status" value="1"/>
</dbReference>
<dbReference type="GeneID" id="303298525"/>
<dbReference type="InterPro" id="IPR013107">
    <property type="entry name" value="Acyl-CoA_DH_C"/>
</dbReference>
<dbReference type="Pfam" id="PF08028">
    <property type="entry name" value="Acyl-CoA_dh_2"/>
    <property type="match status" value="1"/>
</dbReference>
<dbReference type="InterPro" id="IPR046373">
    <property type="entry name" value="Acyl-CoA_Oxase/DH_mid-dom_sf"/>
</dbReference>
<dbReference type="PIRSF" id="PIRSF016578">
    <property type="entry name" value="HsaA"/>
    <property type="match status" value="1"/>
</dbReference>
<dbReference type="GO" id="GO:0016491">
    <property type="term" value="F:oxidoreductase activity"/>
    <property type="evidence" value="ECO:0007669"/>
    <property type="project" value="UniProtKB-KW"/>
</dbReference>
<dbReference type="InterPro" id="IPR036250">
    <property type="entry name" value="AcylCo_DH-like_C"/>
</dbReference>
<dbReference type="Pfam" id="PF02771">
    <property type="entry name" value="Acyl-CoA_dh_N"/>
    <property type="match status" value="1"/>
</dbReference>
<dbReference type="PANTHER" id="PTHR43884">
    <property type="entry name" value="ACYL-COA DEHYDROGENASE"/>
    <property type="match status" value="1"/>
</dbReference>
<organism evidence="5 6">
    <name type="scientific">Brachybacterium tyrofermentans</name>
    <dbReference type="NCBI Taxonomy" id="47848"/>
    <lineage>
        <taxon>Bacteria</taxon>
        <taxon>Bacillati</taxon>
        <taxon>Actinomycetota</taxon>
        <taxon>Actinomycetes</taxon>
        <taxon>Micrococcales</taxon>
        <taxon>Dermabacteraceae</taxon>
        <taxon>Brachybacterium</taxon>
    </lineage>
</organism>